<dbReference type="Proteomes" id="UP000572984">
    <property type="component" value="Unassembled WGS sequence"/>
</dbReference>
<proteinExistence type="predicted"/>
<name>A0A838BQE2_9HYPH</name>
<dbReference type="EMBL" id="JACDXJ010000001">
    <property type="protein sequence ID" value="MBA1157757.1"/>
    <property type="molecule type" value="Genomic_DNA"/>
</dbReference>
<sequence>MTAGNTRSRRQFTTVIGAVPRTIPMTTAQFLTFKAFVRDTLSHGSAEFEMPVWDLTACPVKRVKLRDGGRYTANRMGNKIHVSFSLDVWDL</sequence>
<gene>
    <name evidence="1" type="ORF">H0S73_16725</name>
</gene>
<protein>
    <submittedName>
        <fullName evidence="1">Uncharacterized protein</fullName>
    </submittedName>
</protein>
<reference evidence="1 2" key="1">
    <citation type="submission" date="2020-07" db="EMBL/GenBank/DDBJ databases">
        <title>Draft genome and description of Microvirga mediterraneensis Marseille-Q2068 sp. nov.</title>
        <authorList>
            <person name="Boxberger M."/>
        </authorList>
    </citation>
    <scope>NUCLEOTIDE SEQUENCE [LARGE SCALE GENOMIC DNA]</scope>
    <source>
        <strain evidence="1 2">Marseille-Q2068</strain>
    </source>
</reference>
<keyword evidence="2" id="KW-1185">Reference proteome</keyword>
<accession>A0A838BQE2</accession>
<comment type="caution">
    <text evidence="1">The sequence shown here is derived from an EMBL/GenBank/DDBJ whole genome shotgun (WGS) entry which is preliminary data.</text>
</comment>
<dbReference type="AlphaFoldDB" id="A0A838BQE2"/>
<evidence type="ECO:0000313" key="2">
    <source>
        <dbReference type="Proteomes" id="UP000572984"/>
    </source>
</evidence>
<evidence type="ECO:0000313" key="1">
    <source>
        <dbReference type="EMBL" id="MBA1157757.1"/>
    </source>
</evidence>
<dbReference type="RefSeq" id="WP_181053208.1">
    <property type="nucleotide sequence ID" value="NZ_JACDXJ010000001.1"/>
</dbReference>
<organism evidence="1 2">
    <name type="scientific">Microvirga mediterraneensis</name>
    <dbReference type="NCBI Taxonomy" id="2754695"/>
    <lineage>
        <taxon>Bacteria</taxon>
        <taxon>Pseudomonadati</taxon>
        <taxon>Pseudomonadota</taxon>
        <taxon>Alphaproteobacteria</taxon>
        <taxon>Hyphomicrobiales</taxon>
        <taxon>Methylobacteriaceae</taxon>
        <taxon>Microvirga</taxon>
    </lineage>
</organism>